<dbReference type="RefSeq" id="WP_015334656.1">
    <property type="nucleotide sequence ID" value="NC_020055.1"/>
</dbReference>
<name>L0R8Z3_9BACT</name>
<evidence type="ECO:0000259" key="1">
    <source>
        <dbReference type="SMART" id="SM01078"/>
    </source>
</evidence>
<accession>L0R8Z3</accession>
<dbReference type="eggNOG" id="COG5561">
    <property type="taxonomic scope" value="Bacteria"/>
</dbReference>
<evidence type="ECO:0000313" key="3">
    <source>
        <dbReference type="Proteomes" id="UP000010808"/>
    </source>
</evidence>
<evidence type="ECO:0000313" key="2">
    <source>
        <dbReference type="EMBL" id="CCO22046.1"/>
    </source>
</evidence>
<sequence length="123" mass="13401">MSKEKILIIGCTRTMDDVCIGCSRCMVGFNRRAGEFERYGDDAELTAIIGCGDCPGVAIVPRMAQIKLWNAPMDEVPNIVHIAPCLASHCLHKDTLISKIKAKAGCEVIVGTHPFLPENIFAK</sequence>
<gene>
    <name evidence="2" type="ORF">DESAM_10065</name>
</gene>
<feature type="domain" description="CGGC" evidence="1">
    <location>
        <begin position="5"/>
        <end position="113"/>
    </location>
</feature>
<dbReference type="KEGG" id="dhy:DESAM_10065"/>
<dbReference type="InterPro" id="IPR014925">
    <property type="entry name" value="CGGC_dom"/>
</dbReference>
<dbReference type="STRING" id="1121451.DESAM_10065"/>
<proteinExistence type="predicted"/>
<dbReference type="SMART" id="SM01078">
    <property type="entry name" value="CGGC"/>
    <property type="match status" value="1"/>
</dbReference>
<dbReference type="OrthoDB" id="9789971at2"/>
<dbReference type="Proteomes" id="UP000010808">
    <property type="component" value="Chromosome"/>
</dbReference>
<protein>
    <recommendedName>
        <fullName evidence="1">CGGC domain-containing protein</fullName>
    </recommendedName>
</protein>
<reference evidence="2 3" key="1">
    <citation type="submission" date="2012-10" db="EMBL/GenBank/DDBJ databases">
        <authorList>
            <person name="Genoscope - CEA"/>
        </authorList>
    </citation>
    <scope>NUCLEOTIDE SEQUENCE [LARGE SCALE GENOMIC DNA]</scope>
    <source>
        <strain evidence="3">AM13 / DSM 14728</strain>
    </source>
</reference>
<dbReference type="AlphaFoldDB" id="L0R8Z3"/>
<dbReference type="Pfam" id="PF08821">
    <property type="entry name" value="CGGC"/>
    <property type="match status" value="1"/>
</dbReference>
<keyword evidence="3" id="KW-1185">Reference proteome</keyword>
<dbReference type="EMBL" id="FO203522">
    <property type="protein sequence ID" value="CCO22046.1"/>
    <property type="molecule type" value="Genomic_DNA"/>
</dbReference>
<dbReference type="HOGENOM" id="CLU_147304_4_0_7"/>
<dbReference type="PATRIC" id="fig|1121451.3.peg.53"/>
<organism evidence="2 3">
    <name type="scientific">Maridesulfovibrio hydrothermalis AM13 = DSM 14728</name>
    <dbReference type="NCBI Taxonomy" id="1121451"/>
    <lineage>
        <taxon>Bacteria</taxon>
        <taxon>Pseudomonadati</taxon>
        <taxon>Thermodesulfobacteriota</taxon>
        <taxon>Desulfovibrionia</taxon>
        <taxon>Desulfovibrionales</taxon>
        <taxon>Desulfovibrionaceae</taxon>
        <taxon>Maridesulfovibrio</taxon>
    </lineage>
</organism>